<dbReference type="Pfam" id="PF13671">
    <property type="entry name" value="AAA_33"/>
    <property type="match status" value="1"/>
</dbReference>
<gene>
    <name evidence="1" type="ORF">A4U53_37450</name>
</gene>
<accession>A0A179C070</accession>
<organism evidence="1">
    <name type="scientific">Rhizobium leguminosarum</name>
    <dbReference type="NCBI Taxonomy" id="384"/>
    <lineage>
        <taxon>Bacteria</taxon>
        <taxon>Pseudomonadati</taxon>
        <taxon>Pseudomonadota</taxon>
        <taxon>Alphaproteobacteria</taxon>
        <taxon>Hyphomicrobiales</taxon>
        <taxon>Rhizobiaceae</taxon>
        <taxon>Rhizobium/Agrobacterium group</taxon>
        <taxon>Rhizobium</taxon>
    </lineage>
</organism>
<dbReference type="InterPro" id="IPR027417">
    <property type="entry name" value="P-loop_NTPase"/>
</dbReference>
<evidence type="ECO:0000313" key="1">
    <source>
        <dbReference type="EMBL" id="OAP96830.1"/>
    </source>
</evidence>
<proteinExistence type="predicted"/>
<dbReference type="SUPFAM" id="SSF52540">
    <property type="entry name" value="P-loop containing nucleoside triphosphate hydrolases"/>
    <property type="match status" value="1"/>
</dbReference>
<dbReference type="AlphaFoldDB" id="A0A179C070"/>
<comment type="caution">
    <text evidence="1">The sequence shown here is derived from an EMBL/GenBank/DDBJ whole genome shotgun (WGS) entry which is preliminary data.</text>
</comment>
<reference evidence="1" key="1">
    <citation type="submission" date="2016-04" db="EMBL/GenBank/DDBJ databases">
        <title>Fast-growing isolate from the root nodules of Vavilovia formosa.</title>
        <authorList>
            <person name="Kimeklis A."/>
            <person name="Safronova V."/>
            <person name="Belimov A."/>
            <person name="Andronov E."/>
        </authorList>
    </citation>
    <scope>NUCLEOTIDE SEQUENCE [LARGE SCALE GENOMIC DNA]</scope>
    <source>
        <strain evidence="1">Vaf-46</strain>
    </source>
</reference>
<sequence length="147" mass="16056">MPRVPNDPTELVALIAARVEGTVRPFVVALDGRSGAGKSTLARALAESLGAAIVEGDDFYAGGIELRDDSAETRAAAWIDWTRQHAVLETLHSRHEAVWRAFDWEAFDGRLCDRATKLSPKQIIIFEGVYAARPELARISHSARGFG</sequence>
<protein>
    <recommendedName>
        <fullName evidence="2">(d)CMP kinase</fullName>
    </recommendedName>
</protein>
<dbReference type="EMBL" id="LWBS01000024">
    <property type="protein sequence ID" value="OAP96830.1"/>
    <property type="molecule type" value="Genomic_DNA"/>
</dbReference>
<evidence type="ECO:0008006" key="2">
    <source>
        <dbReference type="Google" id="ProtNLM"/>
    </source>
</evidence>
<dbReference type="Gene3D" id="3.40.50.300">
    <property type="entry name" value="P-loop containing nucleotide triphosphate hydrolases"/>
    <property type="match status" value="1"/>
</dbReference>
<name>A0A179C070_RHILE</name>